<reference evidence="1" key="1">
    <citation type="submission" date="2022-04" db="EMBL/GenBank/DDBJ databases">
        <title>Genome of the entomopathogenic fungus Entomophthora muscae.</title>
        <authorList>
            <person name="Elya C."/>
            <person name="Lovett B.R."/>
            <person name="Lee E."/>
            <person name="Macias A.M."/>
            <person name="Hajek A.E."/>
            <person name="De Bivort B.L."/>
            <person name="Kasson M.T."/>
            <person name="De Fine Licht H.H."/>
            <person name="Stajich J.E."/>
        </authorList>
    </citation>
    <scope>NUCLEOTIDE SEQUENCE</scope>
    <source>
        <strain evidence="1">Berkeley</strain>
    </source>
</reference>
<organism evidence="1 2">
    <name type="scientific">Entomophthora muscae</name>
    <dbReference type="NCBI Taxonomy" id="34485"/>
    <lineage>
        <taxon>Eukaryota</taxon>
        <taxon>Fungi</taxon>
        <taxon>Fungi incertae sedis</taxon>
        <taxon>Zoopagomycota</taxon>
        <taxon>Entomophthoromycotina</taxon>
        <taxon>Entomophthoromycetes</taxon>
        <taxon>Entomophthorales</taxon>
        <taxon>Entomophthoraceae</taxon>
        <taxon>Entomophthora</taxon>
    </lineage>
</organism>
<dbReference type="EMBL" id="QTSX02007244">
    <property type="protein sequence ID" value="KAJ9049338.1"/>
    <property type="molecule type" value="Genomic_DNA"/>
</dbReference>
<proteinExistence type="predicted"/>
<comment type="caution">
    <text evidence="1">The sequence shown here is derived from an EMBL/GenBank/DDBJ whole genome shotgun (WGS) entry which is preliminary data.</text>
</comment>
<evidence type="ECO:0000313" key="1">
    <source>
        <dbReference type="EMBL" id="KAJ9049338.1"/>
    </source>
</evidence>
<evidence type="ECO:0000313" key="2">
    <source>
        <dbReference type="Proteomes" id="UP001165960"/>
    </source>
</evidence>
<name>A0ACC2RGY2_9FUNG</name>
<keyword evidence="2" id="KW-1185">Reference proteome</keyword>
<gene>
    <name evidence="1" type="ORF">DSO57_1025546</name>
</gene>
<dbReference type="Proteomes" id="UP001165960">
    <property type="component" value="Unassembled WGS sequence"/>
</dbReference>
<protein>
    <submittedName>
        <fullName evidence="1">Uncharacterized protein</fullName>
    </submittedName>
</protein>
<accession>A0ACC2RGY2</accession>
<sequence length="345" mass="39612">MTTIHDGIQDGMEDRVIHEIQTFIQLNLNGNIDEESQETILHRRSLLEGNLEIAQDALLQTSAKLRNSSRNLAHLELMMESLQRINFELQGELEFVEHVSDEIEVVKFGKSEKPRIRHVDSIHSGSTLSEARGISCYSTESTYSLISPTTYATGSCFFPLIAPQEKTHDKAQEKVAFTHHINQSCPKLKRFSYRNKLSEISTHSVLDIRSQVQHDLQRELALPLDFMDPDIRFIMEGEYLMKASHGILKNTYKRRFVWVNPQSLTLYWYPKDPGTQRTLCIQHPNRARQAHSVQLLKLLNNRYLSKDVDPSLTLVLITTSRQLKLFCPNTQSNARWVSGLSKLIG</sequence>